<dbReference type="AlphaFoldDB" id="A0AAP0FJW1"/>
<dbReference type="Proteomes" id="UP001419268">
    <property type="component" value="Unassembled WGS sequence"/>
</dbReference>
<dbReference type="PROSITE" id="PS50005">
    <property type="entry name" value="TPR"/>
    <property type="match status" value="1"/>
</dbReference>
<dbReference type="EMBL" id="JBBNAG010000009">
    <property type="protein sequence ID" value="KAK9106224.1"/>
    <property type="molecule type" value="Genomic_DNA"/>
</dbReference>
<dbReference type="InterPro" id="IPR019734">
    <property type="entry name" value="TPR_rpt"/>
</dbReference>
<dbReference type="SUPFAM" id="SSF48452">
    <property type="entry name" value="TPR-like"/>
    <property type="match status" value="1"/>
</dbReference>
<dbReference type="Gene3D" id="1.25.40.10">
    <property type="entry name" value="Tetratricopeptide repeat domain"/>
    <property type="match status" value="1"/>
</dbReference>
<accession>A0AAP0FJW1</accession>
<evidence type="ECO:0000313" key="3">
    <source>
        <dbReference type="Proteomes" id="UP001419268"/>
    </source>
</evidence>
<evidence type="ECO:0000256" key="1">
    <source>
        <dbReference type="PROSITE-ProRule" id="PRU00339"/>
    </source>
</evidence>
<keyword evidence="1" id="KW-0802">TPR repeat</keyword>
<sequence>MHNCVINASSTDAWIALGYCYTKKRDLDQAKGCFETALAQVDPQNFFAVYLR</sequence>
<gene>
    <name evidence="2" type="ORF">Scep_023068</name>
</gene>
<comment type="caution">
    <text evidence="2">The sequence shown here is derived from an EMBL/GenBank/DDBJ whole genome shotgun (WGS) entry which is preliminary data.</text>
</comment>
<name>A0AAP0FJW1_9MAGN</name>
<evidence type="ECO:0000313" key="2">
    <source>
        <dbReference type="EMBL" id="KAK9106224.1"/>
    </source>
</evidence>
<proteinExistence type="predicted"/>
<keyword evidence="3" id="KW-1185">Reference proteome</keyword>
<feature type="repeat" description="TPR" evidence="1">
    <location>
        <begin position="11"/>
        <end position="44"/>
    </location>
</feature>
<evidence type="ECO:0008006" key="4">
    <source>
        <dbReference type="Google" id="ProtNLM"/>
    </source>
</evidence>
<reference evidence="2 3" key="1">
    <citation type="submission" date="2024-01" db="EMBL/GenBank/DDBJ databases">
        <title>Genome assemblies of Stephania.</title>
        <authorList>
            <person name="Yang L."/>
        </authorList>
    </citation>
    <scope>NUCLEOTIDE SEQUENCE [LARGE SCALE GENOMIC DNA]</scope>
    <source>
        <strain evidence="2">JXDWG</strain>
        <tissue evidence="2">Leaf</tissue>
    </source>
</reference>
<dbReference type="InterPro" id="IPR011990">
    <property type="entry name" value="TPR-like_helical_dom_sf"/>
</dbReference>
<protein>
    <recommendedName>
        <fullName evidence="4">Tetratricopeptide repeat protein</fullName>
    </recommendedName>
</protein>
<organism evidence="2 3">
    <name type="scientific">Stephania cephalantha</name>
    <dbReference type="NCBI Taxonomy" id="152367"/>
    <lineage>
        <taxon>Eukaryota</taxon>
        <taxon>Viridiplantae</taxon>
        <taxon>Streptophyta</taxon>
        <taxon>Embryophyta</taxon>
        <taxon>Tracheophyta</taxon>
        <taxon>Spermatophyta</taxon>
        <taxon>Magnoliopsida</taxon>
        <taxon>Ranunculales</taxon>
        <taxon>Menispermaceae</taxon>
        <taxon>Menispermoideae</taxon>
        <taxon>Cissampelideae</taxon>
        <taxon>Stephania</taxon>
    </lineage>
</organism>